<feature type="region of interest" description="Disordered" evidence="9">
    <location>
        <begin position="1"/>
        <end position="31"/>
    </location>
</feature>
<keyword evidence="8" id="KW-0175">Coiled coil</keyword>
<evidence type="ECO:0000256" key="5">
    <source>
        <dbReference type="ARBA" id="ARBA00023117"/>
    </source>
</evidence>
<evidence type="ECO:0000256" key="2">
    <source>
        <dbReference type="ARBA" id="ARBA00022737"/>
    </source>
</evidence>
<dbReference type="SMART" id="SM00439">
    <property type="entry name" value="BAH"/>
    <property type="match status" value="1"/>
</dbReference>
<evidence type="ECO:0000256" key="6">
    <source>
        <dbReference type="ARBA" id="ARBA00023163"/>
    </source>
</evidence>
<dbReference type="PROSITE" id="PS51038">
    <property type="entry name" value="BAH"/>
    <property type="match status" value="1"/>
</dbReference>
<accession>A0A7R8H0S1</accession>
<dbReference type="PANTHER" id="PTHR16062">
    <property type="entry name" value="SWI/SNF-RELATED"/>
    <property type="match status" value="1"/>
</dbReference>
<protein>
    <submittedName>
        <fullName evidence="10">PBRM1</fullName>
    </submittedName>
</protein>
<keyword evidence="5" id="KW-0103">Bromodomain</keyword>
<evidence type="ECO:0000256" key="4">
    <source>
        <dbReference type="ARBA" id="ARBA00023015"/>
    </source>
</evidence>
<dbReference type="Pfam" id="PF00439">
    <property type="entry name" value="Bromodomain"/>
    <property type="match status" value="4"/>
</dbReference>
<evidence type="ECO:0000256" key="1">
    <source>
        <dbReference type="ARBA" id="ARBA00004123"/>
    </source>
</evidence>
<dbReference type="SUPFAM" id="SSF47095">
    <property type="entry name" value="HMG-box"/>
    <property type="match status" value="1"/>
</dbReference>
<dbReference type="GO" id="GO:0006368">
    <property type="term" value="P:transcription elongation by RNA polymerase II"/>
    <property type="evidence" value="ECO:0007669"/>
    <property type="project" value="TreeGrafter"/>
</dbReference>
<sequence length="1221" mass="140690">MLPKRRLSEEDTEAVPSNTSPEAGKKKKKLDPEWQISTLYDFIRKYKREDGTELCEPFIRAPKRRNDPGFYEGVSTPMDLLRIQQKMKMEEYESLWVFKEDVDLMLSHWLAYYPENSEESKNARELKELFYKAYERVEAGEKSCPTSEEEPQRFLSDPFKLLPSKKLYPGYYEVIKDPIDLKTIATKMQEHAYGSIVELEEDFLLMCAGRPPARRQIIRKQYSSAEISKMIYPKDDDIEDEEDEDEDDEELYDGEMGELFKYIRNYDVAGLTICEPFLILPSKKLFPDYYQTISNPISLNMLKNKEYGKLSDMYNEERSEIYKDAVTLERVLIAKGREIGLSAGLGRGRPSKKKFLSSDSKNIKMKALFDALRDYKDRDFADYYEVIKKPIDFEKISTKIKTYVYDNLEETLADFILMFDNACKFNEPDSQIYKDALTLQSLALKVAREMNETAGSVTDVAQRVQDILNSIFIAVYNHQDENGRSFSDSMSEIPEYDIKIVNDQEVKTRALSLDIIKRRLDRVLYKRLDFFQRDVFSVFERARNLSTSDSLIFEDSVELQAFFIKVRDEFCERGTLLKSRALLYTQVHLDAAITALKAKKFAIEKNNFPNEDLDNSESSKINGATNVLTVSLNSQEYKVGDYVYISSNVQENNLIYRIEKMYSGEGKFSSSDVRKIINLSEVVGKCVVLTVKDYLKYIPEGIHDDDVWVCESQYVTRNKYFTKLKTPYEFIKRNVNLKIRESSIVLRRIPSVYKHRVERQKAELEEIEAMEKSLGNIIPPNVLWNPIPFDYPLPQPLDEGITYFEQYTIPGPITLKRGDNVYVRAENGKNLIVQIDTMWTTSDGMAYFHGPWFVTPIGKCTVFEVTDYTTRRPSEVVEGDVYVCESIFDETKRAVRGLLPPTGLKKYSFNSGSVQEDEIYFFKKPIHIQKVPETSIVVNPLPPTPKMSLSNNFEVDNEDSLDGISSVCSNTSVVEPTPKKNKGPSKKIVTAYTVYSSDKRKLVFESNKECTFGEISRIVGDQWKQLSDLEKQVYEERAKKVNKENEIKFLQEQRAFEEKKRQELMNHSGTSTPISFGNNGNITFNAMPSTPASSKNALSMISINNTNQRNFNCISPAPSPGPPVMTNTKVIEPIFHTVPPRPQKLLHSEAYIKYIEGLTTESHSMSNWERQLQATKENTKTDEAQLPAHWLSDNGQHGTSLDALWALREFMMSDSLGIYKL</sequence>
<dbReference type="GO" id="GO:0003682">
    <property type="term" value="F:chromatin binding"/>
    <property type="evidence" value="ECO:0007669"/>
    <property type="project" value="InterPro"/>
</dbReference>
<dbReference type="GO" id="GO:0003677">
    <property type="term" value="F:DNA binding"/>
    <property type="evidence" value="ECO:0007669"/>
    <property type="project" value="UniProtKB-UniRule"/>
</dbReference>
<dbReference type="OrthoDB" id="6347143at2759"/>
<dbReference type="SMART" id="SM00398">
    <property type="entry name" value="HMG"/>
    <property type="match status" value="1"/>
</dbReference>
<dbReference type="InterPro" id="IPR009071">
    <property type="entry name" value="HMG_box_dom"/>
</dbReference>
<organism evidence="10 11">
    <name type="scientific">Lepeophtheirus salmonis</name>
    <name type="common">Salmon louse</name>
    <name type="synonym">Caligus salmonis</name>
    <dbReference type="NCBI Taxonomy" id="72036"/>
    <lineage>
        <taxon>Eukaryota</taxon>
        <taxon>Metazoa</taxon>
        <taxon>Ecdysozoa</taxon>
        <taxon>Arthropoda</taxon>
        <taxon>Crustacea</taxon>
        <taxon>Multicrustacea</taxon>
        <taxon>Hexanauplia</taxon>
        <taxon>Copepoda</taxon>
        <taxon>Siphonostomatoida</taxon>
        <taxon>Caligidae</taxon>
        <taxon>Lepeophtheirus</taxon>
    </lineage>
</organism>
<dbReference type="GO" id="GO:0006338">
    <property type="term" value="P:chromatin remodeling"/>
    <property type="evidence" value="ECO:0007669"/>
    <property type="project" value="InterPro"/>
</dbReference>
<dbReference type="InterPro" id="IPR036910">
    <property type="entry name" value="HMG_box_dom_sf"/>
</dbReference>
<dbReference type="InterPro" id="IPR037382">
    <property type="entry name" value="Rsc/polybromo"/>
</dbReference>
<gene>
    <name evidence="10" type="ORF">LSAA_2616</name>
</gene>
<dbReference type="AlphaFoldDB" id="A0A7R8H0S1"/>
<evidence type="ECO:0000256" key="9">
    <source>
        <dbReference type="SAM" id="MobiDB-lite"/>
    </source>
</evidence>
<dbReference type="EMBL" id="HG994589">
    <property type="protein sequence ID" value="CAF2796369.1"/>
    <property type="molecule type" value="Genomic_DNA"/>
</dbReference>
<proteinExistence type="predicted"/>
<dbReference type="Pfam" id="PF00505">
    <property type="entry name" value="HMG_box"/>
    <property type="match status" value="1"/>
</dbReference>
<comment type="subcellular location">
    <subcellularLocation>
        <location evidence="1">Nucleus</location>
    </subcellularLocation>
</comment>
<dbReference type="SUPFAM" id="SSF47370">
    <property type="entry name" value="Bromodomain"/>
    <property type="match status" value="5"/>
</dbReference>
<keyword evidence="6" id="KW-0804">Transcription</keyword>
<dbReference type="InterPro" id="IPR001025">
    <property type="entry name" value="BAH_dom"/>
</dbReference>
<dbReference type="InterPro" id="IPR043151">
    <property type="entry name" value="BAH_sf"/>
</dbReference>
<dbReference type="GO" id="GO:0016586">
    <property type="term" value="C:RSC-type complex"/>
    <property type="evidence" value="ECO:0007669"/>
    <property type="project" value="InterPro"/>
</dbReference>
<dbReference type="InterPro" id="IPR001487">
    <property type="entry name" value="Bromodomain"/>
</dbReference>
<evidence type="ECO:0000256" key="3">
    <source>
        <dbReference type="ARBA" id="ARBA00022853"/>
    </source>
</evidence>
<evidence type="ECO:0000256" key="7">
    <source>
        <dbReference type="ARBA" id="ARBA00023242"/>
    </source>
</evidence>
<feature type="coiled-coil region" evidence="8">
    <location>
        <begin position="1026"/>
        <end position="1067"/>
    </location>
</feature>
<keyword evidence="2" id="KW-0677">Repeat</keyword>
<name>A0A7R8H0S1_LEPSM</name>
<dbReference type="SMART" id="SM00297">
    <property type="entry name" value="BROMO"/>
    <property type="match status" value="5"/>
</dbReference>
<dbReference type="PANTHER" id="PTHR16062:SF19">
    <property type="entry name" value="PROTEIN POLYBROMO-1"/>
    <property type="match status" value="1"/>
</dbReference>
<evidence type="ECO:0000313" key="10">
    <source>
        <dbReference type="EMBL" id="CAF2796369.1"/>
    </source>
</evidence>
<reference evidence="10" key="1">
    <citation type="submission" date="2021-02" db="EMBL/GenBank/DDBJ databases">
        <authorList>
            <person name="Bekaert M."/>
        </authorList>
    </citation>
    <scope>NUCLEOTIDE SEQUENCE</scope>
    <source>
        <strain evidence="10">IoA-00</strain>
    </source>
</reference>
<dbReference type="Gene3D" id="2.30.30.490">
    <property type="match status" value="3"/>
</dbReference>
<dbReference type="Gene3D" id="1.20.920.10">
    <property type="entry name" value="Bromodomain-like"/>
    <property type="match status" value="5"/>
</dbReference>
<evidence type="ECO:0000256" key="8">
    <source>
        <dbReference type="SAM" id="Coils"/>
    </source>
</evidence>
<dbReference type="PROSITE" id="PS50118">
    <property type="entry name" value="HMG_BOX_2"/>
    <property type="match status" value="1"/>
</dbReference>
<dbReference type="Proteomes" id="UP000675881">
    <property type="component" value="Chromosome 10"/>
</dbReference>
<dbReference type="PROSITE" id="PS50014">
    <property type="entry name" value="BROMODOMAIN_2"/>
    <property type="match status" value="4"/>
</dbReference>
<evidence type="ECO:0000313" key="11">
    <source>
        <dbReference type="Proteomes" id="UP000675881"/>
    </source>
</evidence>
<keyword evidence="3" id="KW-0156">Chromatin regulator</keyword>
<dbReference type="Gene3D" id="1.10.30.10">
    <property type="entry name" value="High mobility group box domain"/>
    <property type="match status" value="1"/>
</dbReference>
<dbReference type="PRINTS" id="PR00503">
    <property type="entry name" value="BROMODOMAIN"/>
</dbReference>
<keyword evidence="4" id="KW-0805">Transcription regulation</keyword>
<keyword evidence="11" id="KW-1185">Reference proteome</keyword>
<keyword evidence="7" id="KW-0539">Nucleus</keyword>
<dbReference type="InterPro" id="IPR036427">
    <property type="entry name" value="Bromodomain-like_sf"/>
</dbReference>